<sequence length="263" mass="29686">MAALMIGSAWVLSFLLWTPPILCWQWDQGQRVVPENDCYIHFLTSLVLISTATASLSIITVVGNTLVLLSIKVNRRLRTINNYFLLSLAIADLVIGLFCMNLSALHLLLGRWPLGGTVCDMWLVLDYAVSSASVMNLLIISLDRYFCVTRPLSYPTWRTGRMAALMIGSAWVLSFLLWTPPILCWQWDQGQRVVPENDCYIHLLASPTVTLGTTVPSFYLPEVLQDGPKLFSQTLCFPNILIIPYDDFISAFYNFQGEVLRSR</sequence>
<feature type="signal peptide" evidence="12">
    <location>
        <begin position="1"/>
        <end position="23"/>
    </location>
</feature>
<feature type="chain" id="PRO_5017299970" description="Muscarinic acetylcholine receptor" evidence="12">
    <location>
        <begin position="24"/>
        <end position="263"/>
    </location>
</feature>
<evidence type="ECO:0000256" key="1">
    <source>
        <dbReference type="ARBA" id="ARBA00022475"/>
    </source>
</evidence>
<dbReference type="GO" id="GO:0016907">
    <property type="term" value="F:G protein-coupled acetylcholine receptor activity"/>
    <property type="evidence" value="ECO:0007669"/>
    <property type="project" value="UniProtKB-UniRule"/>
</dbReference>
<keyword evidence="7 10" id="KW-0675">Receptor</keyword>
<keyword evidence="6 11" id="KW-0472">Membrane</keyword>
<evidence type="ECO:0000256" key="5">
    <source>
        <dbReference type="ARBA" id="ARBA00023040"/>
    </source>
</evidence>
<evidence type="ECO:0000259" key="13">
    <source>
        <dbReference type="PROSITE" id="PS50262"/>
    </source>
</evidence>
<evidence type="ECO:0000256" key="3">
    <source>
        <dbReference type="ARBA" id="ARBA00022989"/>
    </source>
</evidence>
<dbReference type="PANTHER" id="PTHR24247">
    <property type="entry name" value="5-HYDROXYTRYPTAMINE RECEPTOR"/>
    <property type="match status" value="1"/>
</dbReference>
<dbReference type="PROSITE" id="PS00237">
    <property type="entry name" value="G_PROTEIN_RECEP_F1_1"/>
    <property type="match status" value="1"/>
</dbReference>
<evidence type="ECO:0000256" key="12">
    <source>
        <dbReference type="SAM" id="SignalP"/>
    </source>
</evidence>
<evidence type="ECO:0000256" key="8">
    <source>
        <dbReference type="ARBA" id="ARBA00023224"/>
    </source>
</evidence>
<feature type="transmembrane region" description="Helical" evidence="11">
    <location>
        <begin position="163"/>
        <end position="183"/>
    </location>
</feature>
<dbReference type="STRING" id="409849.ENSPMGP00000020830"/>
<keyword evidence="3 11" id="KW-1133">Transmembrane helix</keyword>
<feature type="transmembrane region" description="Helical" evidence="11">
    <location>
        <begin position="121"/>
        <end position="142"/>
    </location>
</feature>
<name>A0A3B4AVS8_9GOBI</name>
<dbReference type="SUPFAM" id="SSF81321">
    <property type="entry name" value="Family A G protein-coupled receptor-like"/>
    <property type="match status" value="1"/>
</dbReference>
<keyword evidence="1 11" id="KW-1003">Cell membrane</keyword>
<keyword evidence="12" id="KW-0732">Signal</keyword>
<dbReference type="GO" id="GO:0007187">
    <property type="term" value="P:G protein-coupled receptor signaling pathway, coupled to cyclic nucleotide second messenger"/>
    <property type="evidence" value="ECO:0007669"/>
    <property type="project" value="TreeGrafter"/>
</dbReference>
<keyword evidence="15" id="KW-1185">Reference proteome</keyword>
<evidence type="ECO:0000256" key="10">
    <source>
        <dbReference type="RuleBase" id="RU000688"/>
    </source>
</evidence>
<evidence type="ECO:0000313" key="14">
    <source>
        <dbReference type="Ensembl" id="ENSPMGP00000020830.1"/>
    </source>
</evidence>
<evidence type="ECO:0000256" key="7">
    <source>
        <dbReference type="ARBA" id="ARBA00023170"/>
    </source>
</evidence>
<dbReference type="GO" id="GO:0007197">
    <property type="term" value="P:adenylate cyclase-inhibiting G protein-coupled acetylcholine receptor signaling pathway"/>
    <property type="evidence" value="ECO:0007669"/>
    <property type="project" value="TreeGrafter"/>
</dbReference>
<reference evidence="14" key="1">
    <citation type="submission" date="2025-08" db="UniProtKB">
        <authorList>
            <consortium name="Ensembl"/>
        </authorList>
    </citation>
    <scope>IDENTIFICATION</scope>
</reference>
<keyword evidence="8 10" id="KW-0807">Transducer</keyword>
<keyword evidence="5 10" id="KW-0297">G-protein coupled receptor</keyword>
<accession>A0A3B4AVS8</accession>
<dbReference type="GO" id="GO:0030425">
    <property type="term" value="C:dendrite"/>
    <property type="evidence" value="ECO:0007669"/>
    <property type="project" value="TreeGrafter"/>
</dbReference>
<comment type="caution">
    <text evidence="11">Lacks conserved residue(s) required for the propagation of feature annotation.</text>
</comment>
<dbReference type="InterPro" id="IPR000995">
    <property type="entry name" value="Musac_Ach_rcpt"/>
</dbReference>
<dbReference type="PANTHER" id="PTHR24247:SF180">
    <property type="entry name" value="MUSCARINIC ACETYLCHOLINE RECEPTOR M4"/>
    <property type="match status" value="1"/>
</dbReference>
<keyword evidence="9 11" id="KW-0628">Postsynaptic cell membrane</keyword>
<comment type="subcellular location">
    <subcellularLocation>
        <location evidence="11">Cell membrane</location>
        <topology evidence="11">Multi-pass membrane protein</topology>
    </subcellularLocation>
    <subcellularLocation>
        <location evidence="11">Postsynaptic cell membrane</location>
        <topology evidence="11">Multi-pass membrane protein</topology>
    </subcellularLocation>
</comment>
<evidence type="ECO:0000256" key="2">
    <source>
        <dbReference type="ARBA" id="ARBA00022692"/>
    </source>
</evidence>
<evidence type="ECO:0000313" key="15">
    <source>
        <dbReference type="Proteomes" id="UP000261520"/>
    </source>
</evidence>
<dbReference type="Pfam" id="PF00001">
    <property type="entry name" value="7tm_1"/>
    <property type="match status" value="1"/>
</dbReference>
<feature type="transmembrane region" description="Helical" evidence="11">
    <location>
        <begin position="39"/>
        <end position="71"/>
    </location>
</feature>
<feature type="transmembrane region" description="Helical" evidence="11">
    <location>
        <begin position="83"/>
        <end position="109"/>
    </location>
</feature>
<protein>
    <recommendedName>
        <fullName evidence="11">Muscarinic acetylcholine receptor</fullName>
    </recommendedName>
</protein>
<dbReference type="Proteomes" id="UP000261520">
    <property type="component" value="Unplaced"/>
</dbReference>
<comment type="similarity">
    <text evidence="11">Belongs to the G-protein coupled receptor 1 family. Muscarinic acetylcholine receptor subfamily.</text>
</comment>
<organism evidence="14 15">
    <name type="scientific">Periophthalmus magnuspinnatus</name>
    <dbReference type="NCBI Taxonomy" id="409849"/>
    <lineage>
        <taxon>Eukaryota</taxon>
        <taxon>Metazoa</taxon>
        <taxon>Chordata</taxon>
        <taxon>Craniata</taxon>
        <taxon>Vertebrata</taxon>
        <taxon>Euteleostomi</taxon>
        <taxon>Actinopterygii</taxon>
        <taxon>Neopterygii</taxon>
        <taxon>Teleostei</taxon>
        <taxon>Neoteleostei</taxon>
        <taxon>Acanthomorphata</taxon>
        <taxon>Gobiaria</taxon>
        <taxon>Gobiiformes</taxon>
        <taxon>Gobioidei</taxon>
        <taxon>Gobiidae</taxon>
        <taxon>Oxudercinae</taxon>
        <taxon>Periophthalmus</taxon>
    </lineage>
</organism>
<comment type="function">
    <text evidence="11">The muscarinic acetylcholine receptor mediates various cellular responses, including inhibition of adenylate cyclase, breakdown of phosphoinositides and modulation of potassium channels through the action of G proteins.</text>
</comment>
<dbReference type="InterPro" id="IPR000276">
    <property type="entry name" value="GPCR_Rhodpsn"/>
</dbReference>
<reference evidence="14" key="2">
    <citation type="submission" date="2025-09" db="UniProtKB">
        <authorList>
            <consortium name="Ensembl"/>
        </authorList>
    </citation>
    <scope>IDENTIFICATION</scope>
</reference>
<dbReference type="AlphaFoldDB" id="A0A3B4AVS8"/>
<feature type="domain" description="G-protein coupled receptors family 1 profile" evidence="13">
    <location>
        <begin position="63"/>
        <end position="263"/>
    </location>
</feature>
<dbReference type="GO" id="GO:0045211">
    <property type="term" value="C:postsynaptic membrane"/>
    <property type="evidence" value="ECO:0007669"/>
    <property type="project" value="UniProtKB-SubCell"/>
</dbReference>
<evidence type="ECO:0000256" key="6">
    <source>
        <dbReference type="ARBA" id="ARBA00023136"/>
    </source>
</evidence>
<keyword evidence="4 11" id="KW-0770">Synapse</keyword>
<dbReference type="PRINTS" id="PR00243">
    <property type="entry name" value="MUSCARINICR"/>
</dbReference>
<dbReference type="Ensembl" id="ENSPMGT00000022208.1">
    <property type="protein sequence ID" value="ENSPMGP00000020830.1"/>
    <property type="gene ID" value="ENSPMGG00000016885.1"/>
</dbReference>
<dbReference type="PRINTS" id="PR00237">
    <property type="entry name" value="GPCRRHODOPSN"/>
</dbReference>
<keyword evidence="2 10" id="KW-0812">Transmembrane</keyword>
<dbReference type="InterPro" id="IPR017452">
    <property type="entry name" value="GPCR_Rhodpsn_7TM"/>
</dbReference>
<evidence type="ECO:0000256" key="4">
    <source>
        <dbReference type="ARBA" id="ARBA00023018"/>
    </source>
</evidence>
<dbReference type="PROSITE" id="PS50262">
    <property type="entry name" value="G_PROTEIN_RECEP_F1_2"/>
    <property type="match status" value="1"/>
</dbReference>
<evidence type="ECO:0000256" key="11">
    <source>
        <dbReference type="RuleBase" id="RU361191"/>
    </source>
</evidence>
<dbReference type="GO" id="GO:0004993">
    <property type="term" value="F:G protein-coupled serotonin receptor activity"/>
    <property type="evidence" value="ECO:0007669"/>
    <property type="project" value="TreeGrafter"/>
</dbReference>
<dbReference type="Gene3D" id="1.20.1070.10">
    <property type="entry name" value="Rhodopsin 7-helix transmembrane proteins"/>
    <property type="match status" value="1"/>
</dbReference>
<evidence type="ECO:0000256" key="9">
    <source>
        <dbReference type="ARBA" id="ARBA00023257"/>
    </source>
</evidence>
<proteinExistence type="inferred from homology"/>